<organism evidence="1">
    <name type="scientific">uncultured marine virus</name>
    <dbReference type="NCBI Taxonomy" id="186617"/>
    <lineage>
        <taxon>Viruses</taxon>
        <taxon>environmental samples</taxon>
    </lineage>
</organism>
<reference evidence="1" key="1">
    <citation type="journal article" date="2015" name="Front. Microbiol.">
        <title>Combining genomic sequencing methods to explore viral diversity and reveal potential virus-host interactions.</title>
        <authorList>
            <person name="Chow C.E."/>
            <person name="Winget D.M."/>
            <person name="White R.A.III."/>
            <person name="Hallam S.J."/>
            <person name="Suttle C.A."/>
        </authorList>
    </citation>
    <scope>NUCLEOTIDE SEQUENCE</scope>
    <source>
        <strain evidence="1">H4084944</strain>
    </source>
</reference>
<reference evidence="1" key="2">
    <citation type="submission" date="2015-03" db="EMBL/GenBank/DDBJ databases">
        <authorList>
            <person name="Chow C.-E.T."/>
            <person name="Winget D.M."/>
            <person name="White R.A.III."/>
            <person name="Hallam S.J."/>
            <person name="Suttle C.A."/>
        </authorList>
    </citation>
    <scope>NUCLEOTIDE SEQUENCE</scope>
    <source>
        <strain evidence="1">H4084944</strain>
    </source>
</reference>
<proteinExistence type="predicted"/>
<name>A0A0F7L6V0_9VIRU</name>
<dbReference type="EMBL" id="KR029590">
    <property type="protein sequence ID" value="AKH47293.1"/>
    <property type="molecule type" value="Genomic_DNA"/>
</dbReference>
<sequence>MTFLARYLVQLFPGTDHPGADVRDPILVAGLYRRVERIALLLELHAEEFRNEPGKTLDPPSRLHQFCDAINVWNIHHQDTPDTVPDRRTDI</sequence>
<accession>A0A0F7L6V0</accession>
<protein>
    <submittedName>
        <fullName evidence="1">Uncharacterized protein</fullName>
    </submittedName>
</protein>
<evidence type="ECO:0000313" key="1">
    <source>
        <dbReference type="EMBL" id="AKH47293.1"/>
    </source>
</evidence>